<accession>A0A2P1PVU1</accession>
<dbReference type="GO" id="GO:0005886">
    <property type="term" value="C:plasma membrane"/>
    <property type="evidence" value="ECO:0007669"/>
    <property type="project" value="UniProtKB-SubCell"/>
</dbReference>
<dbReference type="OrthoDB" id="9775035at2"/>
<keyword evidence="5 8" id="KW-0812">Transmembrane</keyword>
<sequence>MTALIAAGAANMTQTPANKRWWQTRDGRALLWLLALTTLVVGAGIGLRDPWPADEPRFTLVARTMVETGDYLFPQRGSQLYSDKPPVFMWLQALFYQISGSWRLAFMLPSLLSALATVGLCFDLARRFYGVRVAKVAGLALLFTVHFTYMMKRAQIDPVVIALITASAYCFLREAMDPRARRFWFLGFFFAGVGVITKGVGVLGLLMPLSVWLAAKLSLPGHRYLAPDAQRAARAHAGIRWPLGMLVLLAAIGIWVVPMLWTVWREHTPEQLAYARDILLGQTAERYAKPKHHFQPPWYFVGVMLSMWLPLMLVLPWVVGAWRKARHVRRVKVLAPLLFALLVVLFFSLSPAKRDMYILPALPMLVLAFAPVLAVAERRVGYQRLLLGFVGLLALGSLLIGLAAYFGEPKLERSLIEARGPHASFVYLWILLIVLGTSMLGMLFGLRTLRVPYRAYAALTAFWLGISVVAMPVLDGSSSARELMEEVASKLGPDDQLATVAFKEQDLLQADRSIVDFGYKTPKDVQLARAIAWLKGAPKQRYVLANKQFVDHCVSATNLRHSTVANRRQMWLFGLDAIRDECVSAETPP</sequence>
<protein>
    <submittedName>
        <fullName evidence="10">Dolichyl-phosphate-mannose--protein mannosyltransferase</fullName>
    </submittedName>
</protein>
<proteinExistence type="predicted"/>
<evidence type="ECO:0000256" key="8">
    <source>
        <dbReference type="SAM" id="Phobius"/>
    </source>
</evidence>
<dbReference type="AlphaFoldDB" id="A0A2P1PVU1"/>
<feature type="transmembrane region" description="Helical" evidence="8">
    <location>
        <begin position="129"/>
        <end position="149"/>
    </location>
</feature>
<reference evidence="10 11" key="1">
    <citation type="submission" date="2018-03" db="EMBL/GenBank/DDBJ databases">
        <title>Ahniella affigens gen. nov., sp. nov., a gammaproteobacterium isolated from sandy soil near a stream.</title>
        <authorList>
            <person name="Ko Y."/>
            <person name="Kim J.-H."/>
        </authorList>
    </citation>
    <scope>NUCLEOTIDE SEQUENCE [LARGE SCALE GENOMIC DNA]</scope>
    <source>
        <strain evidence="10 11">D13</strain>
    </source>
</reference>
<dbReference type="Proteomes" id="UP000241074">
    <property type="component" value="Chromosome"/>
</dbReference>
<evidence type="ECO:0000313" key="10">
    <source>
        <dbReference type="EMBL" id="AVP98959.1"/>
    </source>
</evidence>
<feature type="domain" description="Glycosyltransferase RgtA/B/C/D-like" evidence="9">
    <location>
        <begin position="83"/>
        <end position="214"/>
    </location>
</feature>
<dbReference type="KEGG" id="xba:C7S18_18050"/>
<feature type="transmembrane region" description="Helical" evidence="8">
    <location>
        <begin position="331"/>
        <end position="350"/>
    </location>
</feature>
<feature type="transmembrane region" description="Helical" evidence="8">
    <location>
        <begin position="453"/>
        <end position="474"/>
    </location>
</feature>
<dbReference type="EMBL" id="CP027860">
    <property type="protein sequence ID" value="AVP98959.1"/>
    <property type="molecule type" value="Genomic_DNA"/>
</dbReference>
<feature type="transmembrane region" description="Helical" evidence="8">
    <location>
        <begin position="184"/>
        <end position="203"/>
    </location>
</feature>
<name>A0A2P1PVU1_9GAMM</name>
<keyword evidence="7 8" id="KW-0472">Membrane</keyword>
<keyword evidence="6 8" id="KW-1133">Transmembrane helix</keyword>
<dbReference type="GO" id="GO:0010041">
    <property type="term" value="P:response to iron(III) ion"/>
    <property type="evidence" value="ECO:0007669"/>
    <property type="project" value="TreeGrafter"/>
</dbReference>
<dbReference type="PANTHER" id="PTHR33908:SF3">
    <property type="entry name" value="UNDECAPRENYL PHOSPHATE-ALPHA-4-AMINO-4-DEOXY-L-ARABINOSE ARABINOSYL TRANSFERASE"/>
    <property type="match status" value="1"/>
</dbReference>
<keyword evidence="2" id="KW-1003">Cell membrane</keyword>
<evidence type="ECO:0000259" key="9">
    <source>
        <dbReference type="Pfam" id="PF13231"/>
    </source>
</evidence>
<evidence type="ECO:0000256" key="5">
    <source>
        <dbReference type="ARBA" id="ARBA00022692"/>
    </source>
</evidence>
<evidence type="ECO:0000256" key="2">
    <source>
        <dbReference type="ARBA" id="ARBA00022475"/>
    </source>
</evidence>
<evidence type="ECO:0000256" key="7">
    <source>
        <dbReference type="ARBA" id="ARBA00023136"/>
    </source>
</evidence>
<feature type="transmembrane region" description="Helical" evidence="8">
    <location>
        <begin position="356"/>
        <end position="376"/>
    </location>
</feature>
<dbReference type="GO" id="GO:0009103">
    <property type="term" value="P:lipopolysaccharide biosynthetic process"/>
    <property type="evidence" value="ECO:0007669"/>
    <property type="project" value="TreeGrafter"/>
</dbReference>
<dbReference type="InterPro" id="IPR050297">
    <property type="entry name" value="LipidA_mod_glycosyltrf_83"/>
</dbReference>
<evidence type="ECO:0000256" key="1">
    <source>
        <dbReference type="ARBA" id="ARBA00004651"/>
    </source>
</evidence>
<organism evidence="10 11">
    <name type="scientific">Ahniella affigens</name>
    <dbReference type="NCBI Taxonomy" id="2021234"/>
    <lineage>
        <taxon>Bacteria</taxon>
        <taxon>Pseudomonadati</taxon>
        <taxon>Pseudomonadota</taxon>
        <taxon>Gammaproteobacteria</taxon>
        <taxon>Lysobacterales</taxon>
        <taxon>Rhodanobacteraceae</taxon>
        <taxon>Ahniella</taxon>
    </lineage>
</organism>
<feature type="transmembrane region" description="Helical" evidence="8">
    <location>
        <begin position="298"/>
        <end position="319"/>
    </location>
</feature>
<feature type="transmembrane region" description="Helical" evidence="8">
    <location>
        <begin position="426"/>
        <end position="446"/>
    </location>
</feature>
<evidence type="ECO:0000256" key="3">
    <source>
        <dbReference type="ARBA" id="ARBA00022676"/>
    </source>
</evidence>
<keyword evidence="3 10" id="KW-0328">Glycosyltransferase</keyword>
<dbReference type="GO" id="GO:0016763">
    <property type="term" value="F:pentosyltransferase activity"/>
    <property type="evidence" value="ECO:0007669"/>
    <property type="project" value="TreeGrafter"/>
</dbReference>
<evidence type="ECO:0000256" key="6">
    <source>
        <dbReference type="ARBA" id="ARBA00022989"/>
    </source>
</evidence>
<feature type="transmembrane region" description="Helical" evidence="8">
    <location>
        <begin position="238"/>
        <end position="261"/>
    </location>
</feature>
<keyword evidence="4 10" id="KW-0808">Transferase</keyword>
<gene>
    <name evidence="10" type="ORF">C7S18_18050</name>
</gene>
<dbReference type="PANTHER" id="PTHR33908">
    <property type="entry name" value="MANNOSYLTRANSFERASE YKCB-RELATED"/>
    <property type="match status" value="1"/>
</dbReference>
<feature type="transmembrane region" description="Helical" evidence="8">
    <location>
        <begin position="385"/>
        <end position="406"/>
    </location>
</feature>
<evidence type="ECO:0000313" key="11">
    <source>
        <dbReference type="Proteomes" id="UP000241074"/>
    </source>
</evidence>
<feature type="transmembrane region" description="Helical" evidence="8">
    <location>
        <begin position="29"/>
        <end position="47"/>
    </location>
</feature>
<reference evidence="10 11" key="2">
    <citation type="submission" date="2018-03" db="EMBL/GenBank/DDBJ databases">
        <authorList>
            <person name="Keele B.F."/>
        </authorList>
    </citation>
    <scope>NUCLEOTIDE SEQUENCE [LARGE SCALE GENOMIC DNA]</scope>
    <source>
        <strain evidence="10 11">D13</strain>
    </source>
</reference>
<dbReference type="InterPro" id="IPR038731">
    <property type="entry name" value="RgtA/B/C-like"/>
</dbReference>
<evidence type="ECO:0000256" key="4">
    <source>
        <dbReference type="ARBA" id="ARBA00022679"/>
    </source>
</evidence>
<comment type="subcellular location">
    <subcellularLocation>
        <location evidence="1">Cell membrane</location>
        <topology evidence="1">Multi-pass membrane protein</topology>
    </subcellularLocation>
</comment>
<dbReference type="Pfam" id="PF13231">
    <property type="entry name" value="PMT_2"/>
    <property type="match status" value="1"/>
</dbReference>
<keyword evidence="11" id="KW-1185">Reference proteome</keyword>
<feature type="transmembrane region" description="Helical" evidence="8">
    <location>
        <begin position="104"/>
        <end position="122"/>
    </location>
</feature>